<protein>
    <recommendedName>
        <fullName evidence="3">Peptidase A1 domain-containing protein</fullName>
    </recommendedName>
</protein>
<dbReference type="AlphaFoldDB" id="A0A8I6XFK8"/>
<evidence type="ECO:0000259" key="3">
    <source>
        <dbReference type="PROSITE" id="PS51767"/>
    </source>
</evidence>
<dbReference type="Gramene" id="HORVU.MOREX.r3.2HG0139120.1">
    <property type="protein sequence ID" value="HORVU.MOREX.r3.2HG0139120.1.CDS1"/>
    <property type="gene ID" value="HORVU.MOREX.r3.2HG0139120"/>
</dbReference>
<dbReference type="InterPro" id="IPR032799">
    <property type="entry name" value="TAXi_C"/>
</dbReference>
<dbReference type="InterPro" id="IPR021109">
    <property type="entry name" value="Peptidase_aspartic_dom_sf"/>
</dbReference>
<dbReference type="GO" id="GO:0008233">
    <property type="term" value="F:peptidase activity"/>
    <property type="evidence" value="ECO:0007669"/>
    <property type="project" value="UniProtKB-KW"/>
</dbReference>
<dbReference type="SUPFAM" id="SSF50630">
    <property type="entry name" value="Acid proteases"/>
    <property type="match status" value="1"/>
</dbReference>
<sequence length="132" mass="13953">MGGGRFIIDSGTTFTALEERAFVVLARAVAARVGLPLASGVHLGLSLCFAAPEGKTEAVDVSRLVFHFDGAGMALPRESYVVEDRNVGVACLVMVSMRGMSVLGSLQQQSMHFLYDLDGGVLSFEPAECGEL</sequence>
<evidence type="ECO:0000313" key="4">
    <source>
        <dbReference type="EnsemblPlants" id="HORVU.MOREX.r3.2HG0139120.1.CDS1"/>
    </source>
</evidence>
<organism evidence="4 5">
    <name type="scientific">Hordeum vulgare subsp. vulgare</name>
    <name type="common">Domesticated barley</name>
    <dbReference type="NCBI Taxonomy" id="112509"/>
    <lineage>
        <taxon>Eukaryota</taxon>
        <taxon>Viridiplantae</taxon>
        <taxon>Streptophyta</taxon>
        <taxon>Embryophyta</taxon>
        <taxon>Tracheophyta</taxon>
        <taxon>Spermatophyta</taxon>
        <taxon>Magnoliopsida</taxon>
        <taxon>Liliopsida</taxon>
        <taxon>Poales</taxon>
        <taxon>Poaceae</taxon>
        <taxon>BOP clade</taxon>
        <taxon>Pooideae</taxon>
        <taxon>Triticodae</taxon>
        <taxon>Triticeae</taxon>
        <taxon>Hordeinae</taxon>
        <taxon>Hordeum</taxon>
    </lineage>
</organism>
<dbReference type="PROSITE" id="PS51767">
    <property type="entry name" value="PEPTIDASE_A1"/>
    <property type="match status" value="1"/>
</dbReference>
<dbReference type="EnsemblPlants" id="HORVU.MOREX.r3.2HG0139120.1">
    <property type="protein sequence ID" value="HORVU.MOREX.r3.2HG0139120.1.CDS1"/>
    <property type="gene ID" value="HORVU.MOREX.r3.2HG0139120"/>
</dbReference>
<dbReference type="InterPro" id="IPR033121">
    <property type="entry name" value="PEPTIDASE_A1"/>
</dbReference>
<dbReference type="SMR" id="A0A8I6XFK8"/>
<keyword evidence="1" id="KW-0645">Protease</keyword>
<evidence type="ECO:0000256" key="2">
    <source>
        <dbReference type="ARBA" id="ARBA00022801"/>
    </source>
</evidence>
<name>A0A8I6XFK8_HORVV</name>
<dbReference type="PANTHER" id="PTHR47967:SF27">
    <property type="entry name" value="OS07G0533600 PROTEIN"/>
    <property type="match status" value="1"/>
</dbReference>
<reference evidence="5" key="1">
    <citation type="journal article" date="2012" name="Nature">
        <title>A physical, genetic and functional sequence assembly of the barley genome.</title>
        <authorList>
            <consortium name="The International Barley Genome Sequencing Consortium"/>
            <person name="Mayer K.F."/>
            <person name="Waugh R."/>
            <person name="Brown J.W."/>
            <person name="Schulman A."/>
            <person name="Langridge P."/>
            <person name="Platzer M."/>
            <person name="Fincher G.B."/>
            <person name="Muehlbauer G.J."/>
            <person name="Sato K."/>
            <person name="Close T.J."/>
            <person name="Wise R.P."/>
            <person name="Stein N."/>
        </authorList>
    </citation>
    <scope>NUCLEOTIDE SEQUENCE [LARGE SCALE GENOMIC DNA]</scope>
    <source>
        <strain evidence="5">cv. Morex</strain>
    </source>
</reference>
<dbReference type="GO" id="GO:0006508">
    <property type="term" value="P:proteolysis"/>
    <property type="evidence" value="ECO:0007669"/>
    <property type="project" value="UniProtKB-KW"/>
</dbReference>
<keyword evidence="2" id="KW-0378">Hydrolase</keyword>
<dbReference type="Pfam" id="PF14541">
    <property type="entry name" value="TAXi_C"/>
    <property type="match status" value="1"/>
</dbReference>
<reference evidence="4" key="2">
    <citation type="submission" date="2020-10" db="EMBL/GenBank/DDBJ databases">
        <authorList>
            <person name="Scholz U."/>
            <person name="Mascher M."/>
            <person name="Fiebig A."/>
        </authorList>
    </citation>
    <scope>NUCLEOTIDE SEQUENCE [LARGE SCALE GENOMIC DNA]</scope>
    <source>
        <strain evidence="4">cv. Morex</strain>
    </source>
</reference>
<proteinExistence type="predicted"/>
<dbReference type="Gene3D" id="2.40.70.10">
    <property type="entry name" value="Acid Proteases"/>
    <property type="match status" value="1"/>
</dbReference>
<accession>A0A8I6XFK8</accession>
<keyword evidence="5" id="KW-1185">Reference proteome</keyword>
<evidence type="ECO:0000313" key="5">
    <source>
        <dbReference type="Proteomes" id="UP000011116"/>
    </source>
</evidence>
<dbReference type="Proteomes" id="UP000011116">
    <property type="component" value="Chromosome 2H"/>
</dbReference>
<evidence type="ECO:0000256" key="1">
    <source>
        <dbReference type="ARBA" id="ARBA00022670"/>
    </source>
</evidence>
<dbReference type="PANTHER" id="PTHR47967">
    <property type="entry name" value="OS07G0603500 PROTEIN-RELATED"/>
    <property type="match status" value="1"/>
</dbReference>
<dbReference type="InterPro" id="IPR051708">
    <property type="entry name" value="Plant_Aspart_Prot_A1"/>
</dbReference>
<feature type="domain" description="Peptidase A1" evidence="3">
    <location>
        <begin position="1"/>
        <end position="125"/>
    </location>
</feature>
<reference evidence="4" key="3">
    <citation type="submission" date="2022-01" db="UniProtKB">
        <authorList>
            <consortium name="EnsemblPlants"/>
        </authorList>
    </citation>
    <scope>IDENTIFICATION</scope>
    <source>
        <strain evidence="4">subsp. vulgare</strain>
    </source>
</reference>